<keyword evidence="8" id="KW-1185">Reference proteome</keyword>
<dbReference type="PIRSF" id="PIRSF002741">
    <property type="entry name" value="MppA"/>
    <property type="match status" value="1"/>
</dbReference>
<dbReference type="PANTHER" id="PTHR30290">
    <property type="entry name" value="PERIPLASMIC BINDING COMPONENT OF ABC TRANSPORTER"/>
    <property type="match status" value="1"/>
</dbReference>
<keyword evidence="4 5" id="KW-0732">Signal</keyword>
<evidence type="ECO:0000256" key="5">
    <source>
        <dbReference type="SAM" id="SignalP"/>
    </source>
</evidence>
<evidence type="ECO:0000313" key="7">
    <source>
        <dbReference type="EMBL" id="GAA0768649.1"/>
    </source>
</evidence>
<comment type="caution">
    <text evidence="7">The sequence shown here is derived from an EMBL/GenBank/DDBJ whole genome shotgun (WGS) entry which is preliminary data.</text>
</comment>
<accession>A0ABN1KJF5</accession>
<feature type="signal peptide" evidence="5">
    <location>
        <begin position="1"/>
        <end position="27"/>
    </location>
</feature>
<feature type="domain" description="Solute-binding protein family 5" evidence="6">
    <location>
        <begin position="86"/>
        <end position="470"/>
    </location>
</feature>
<proteinExistence type="inferred from homology"/>
<evidence type="ECO:0000256" key="3">
    <source>
        <dbReference type="ARBA" id="ARBA00022448"/>
    </source>
</evidence>
<protein>
    <submittedName>
        <fullName evidence="7">ABC transporter substrate-binding protein</fullName>
    </submittedName>
</protein>
<dbReference type="Gene3D" id="3.40.190.10">
    <property type="entry name" value="Periplasmic binding protein-like II"/>
    <property type="match status" value="1"/>
</dbReference>
<dbReference type="CDD" id="cd08506">
    <property type="entry name" value="PBP2_clavulanate_OppA2"/>
    <property type="match status" value="1"/>
</dbReference>
<sequence>MTIYKNSPRIRSTLVLLAALPLGMAWAGSPGPNDPHRGGKLRLMSTAGAGTIDPHINYTLQFAQIFQGVYDGLVAFKKAPDAQAFTIVPDLAEALPAPENGGKRYVFKLRRGIKFSDGRELTANDVAASFRRIFKVSGPTAGSFYNGIVGADACLKTPASCTLAGGVVADAKAGTVTLNLVAPDAEIFYKLAVPHAFIVPADAPAKDVGVNPLPGTGAYKIVSYDPKKQLKLLRNPQFKPWSDEAQPDGYVDEVDYDFGLNDEDQVTAIANGQGDWMFNPLPADRLGELSSKYAKQLHVSPLTAMFYLPMNTRIAPFNNLQARQAVNLAIDRNALVKIYGGSNLATASCQVLPPQFAGYEAYCPYTKNPGSKWTAPDLARAKDLVKASGTAGQKVTLLTEDTAVGKQIGTYVLSVLNDLGYQASLKVLALGVEFTYIQNTQNKVQISYSNWYQDYPAPSNFLNVLFSCGSFHEGSDASINISGLCDKGLDADLNKAMSVGVTDPAAAAKLWAAIDRKVTDLAPVAVMFNPKQLDFVSKRVGGYQFSGQFYFLWNQAWVR</sequence>
<dbReference type="PANTHER" id="PTHR30290:SF10">
    <property type="entry name" value="PERIPLASMIC OLIGOPEPTIDE-BINDING PROTEIN-RELATED"/>
    <property type="match status" value="1"/>
</dbReference>
<dbReference type="Gene3D" id="3.10.105.10">
    <property type="entry name" value="Dipeptide-binding Protein, Domain 3"/>
    <property type="match status" value="1"/>
</dbReference>
<dbReference type="InterPro" id="IPR000914">
    <property type="entry name" value="SBP_5_dom"/>
</dbReference>
<evidence type="ECO:0000256" key="1">
    <source>
        <dbReference type="ARBA" id="ARBA00004196"/>
    </source>
</evidence>
<evidence type="ECO:0000313" key="8">
    <source>
        <dbReference type="Proteomes" id="UP001500279"/>
    </source>
</evidence>
<evidence type="ECO:0000259" key="6">
    <source>
        <dbReference type="Pfam" id="PF00496"/>
    </source>
</evidence>
<dbReference type="Pfam" id="PF00496">
    <property type="entry name" value="SBP_bac_5"/>
    <property type="match status" value="1"/>
</dbReference>
<evidence type="ECO:0000256" key="4">
    <source>
        <dbReference type="ARBA" id="ARBA00022729"/>
    </source>
</evidence>
<dbReference type="Proteomes" id="UP001500279">
    <property type="component" value="Unassembled WGS sequence"/>
</dbReference>
<organism evidence="7 8">
    <name type="scientific">Ideonella azotifigens</name>
    <dbReference type="NCBI Taxonomy" id="513160"/>
    <lineage>
        <taxon>Bacteria</taxon>
        <taxon>Pseudomonadati</taxon>
        <taxon>Pseudomonadota</taxon>
        <taxon>Betaproteobacteria</taxon>
        <taxon>Burkholderiales</taxon>
        <taxon>Sphaerotilaceae</taxon>
        <taxon>Ideonella</taxon>
    </lineage>
</organism>
<feature type="chain" id="PRO_5046137655" evidence="5">
    <location>
        <begin position="28"/>
        <end position="559"/>
    </location>
</feature>
<dbReference type="RefSeq" id="WP_141288584.1">
    <property type="nucleotide sequence ID" value="NZ_BAAAEW010000047.1"/>
</dbReference>
<dbReference type="EMBL" id="BAAAEW010000047">
    <property type="protein sequence ID" value="GAA0768649.1"/>
    <property type="molecule type" value="Genomic_DNA"/>
</dbReference>
<reference evidence="7 8" key="1">
    <citation type="journal article" date="2019" name="Int. J. Syst. Evol. Microbiol.">
        <title>The Global Catalogue of Microorganisms (GCM) 10K type strain sequencing project: providing services to taxonomists for standard genome sequencing and annotation.</title>
        <authorList>
            <consortium name="The Broad Institute Genomics Platform"/>
            <consortium name="The Broad Institute Genome Sequencing Center for Infectious Disease"/>
            <person name="Wu L."/>
            <person name="Ma J."/>
        </authorList>
    </citation>
    <scope>NUCLEOTIDE SEQUENCE [LARGE SCALE GENOMIC DNA]</scope>
    <source>
        <strain evidence="7 8">JCM 15503</strain>
    </source>
</reference>
<dbReference type="InterPro" id="IPR039424">
    <property type="entry name" value="SBP_5"/>
</dbReference>
<keyword evidence="3" id="KW-0813">Transport</keyword>
<gene>
    <name evidence="7" type="ORF">GCM10009107_58670</name>
</gene>
<evidence type="ECO:0000256" key="2">
    <source>
        <dbReference type="ARBA" id="ARBA00005695"/>
    </source>
</evidence>
<name>A0ABN1KJF5_9BURK</name>
<comment type="similarity">
    <text evidence="2">Belongs to the bacterial solute-binding protein 5 family.</text>
</comment>
<dbReference type="SUPFAM" id="SSF53850">
    <property type="entry name" value="Periplasmic binding protein-like II"/>
    <property type="match status" value="1"/>
</dbReference>
<dbReference type="InterPro" id="IPR030678">
    <property type="entry name" value="Peptide/Ni-bd"/>
</dbReference>
<comment type="subcellular location">
    <subcellularLocation>
        <location evidence="1">Cell envelope</location>
    </subcellularLocation>
</comment>